<name>A0A9X1NJ48_9ACTN</name>
<evidence type="ECO:0000313" key="2">
    <source>
        <dbReference type="Proteomes" id="UP001138997"/>
    </source>
</evidence>
<reference evidence="1" key="1">
    <citation type="submission" date="2021-11" db="EMBL/GenBank/DDBJ databases">
        <title>Streptomyces corallinus and Kineosporia corallina sp. nov., two new coral-derived marine actinobacteria.</title>
        <authorList>
            <person name="Buangrab K."/>
            <person name="Sutthacheep M."/>
            <person name="Yeemin T."/>
            <person name="Harunari E."/>
            <person name="Igarashi Y."/>
            <person name="Sripreechasak P."/>
            <person name="Kanchanasin P."/>
            <person name="Tanasupawat S."/>
            <person name="Phongsopitanun W."/>
        </authorList>
    </citation>
    <scope>NUCLEOTIDE SEQUENCE</scope>
    <source>
        <strain evidence="1">JCM 31032</strain>
    </source>
</reference>
<protein>
    <submittedName>
        <fullName evidence="1">Uncharacterized protein</fullName>
    </submittedName>
</protein>
<dbReference type="AlphaFoldDB" id="A0A9X1NJ48"/>
<dbReference type="EMBL" id="JAJOMB010000019">
    <property type="protein sequence ID" value="MCD5315020.1"/>
    <property type="molecule type" value="Genomic_DNA"/>
</dbReference>
<comment type="caution">
    <text evidence="1">The sequence shown here is derived from an EMBL/GenBank/DDBJ whole genome shotgun (WGS) entry which is preliminary data.</text>
</comment>
<proteinExistence type="predicted"/>
<dbReference type="Proteomes" id="UP001138997">
    <property type="component" value="Unassembled WGS sequence"/>
</dbReference>
<accession>A0A9X1NJ48</accession>
<sequence length="52" mass="5842">MVRYRNVVMDPENPIGRLRIIASTAAAADFLGRRARQILGPDVDLDVRHVEP</sequence>
<evidence type="ECO:0000313" key="1">
    <source>
        <dbReference type="EMBL" id="MCD5315020.1"/>
    </source>
</evidence>
<dbReference type="RefSeq" id="WP_231447826.1">
    <property type="nucleotide sequence ID" value="NZ_JAJOMB010000019.1"/>
</dbReference>
<keyword evidence="2" id="KW-1185">Reference proteome</keyword>
<organism evidence="1 2">
    <name type="scientific">Kineosporia babensis</name>
    <dbReference type="NCBI Taxonomy" id="499548"/>
    <lineage>
        <taxon>Bacteria</taxon>
        <taxon>Bacillati</taxon>
        <taxon>Actinomycetota</taxon>
        <taxon>Actinomycetes</taxon>
        <taxon>Kineosporiales</taxon>
        <taxon>Kineosporiaceae</taxon>
        <taxon>Kineosporia</taxon>
    </lineage>
</organism>
<gene>
    <name evidence="1" type="ORF">LR394_29360</name>
</gene>